<evidence type="ECO:0000256" key="5">
    <source>
        <dbReference type="ARBA" id="ARBA00022531"/>
    </source>
</evidence>
<evidence type="ECO:0000256" key="2">
    <source>
        <dbReference type="ARBA" id="ARBA00004141"/>
    </source>
</evidence>
<keyword evidence="5" id="KW-0602">Photosynthesis</keyword>
<sequence>MREEERSFIQEIKNNEGYTDVITSAIMFLGSVGFLIAGISSYMNQNLIEFLNAKEIIFFPQGITMCFYGLTGLIISSYQIIILKLKVGEGYNKLDREKGTLTIYRNKFPWQKEEIFLTYSINDIEAIRVERNNTILNSKQTIFICLRGKKEIPIIQIRRPININEFEKKASDLASILKVPIRGI</sequence>
<evidence type="ECO:0000313" key="10">
    <source>
        <dbReference type="EMBL" id="AYQ93550.1"/>
    </source>
</evidence>
<feature type="transmembrane region" description="Helical" evidence="9">
    <location>
        <begin position="21"/>
        <end position="42"/>
    </location>
</feature>
<organism evidence="10">
    <name type="scientific">Lepocinclis playfairiana</name>
    <dbReference type="NCBI Taxonomy" id="1403386"/>
    <lineage>
        <taxon>Eukaryota</taxon>
        <taxon>Discoba</taxon>
        <taxon>Euglenozoa</taxon>
        <taxon>Euglenida</taxon>
        <taxon>Spirocuta</taxon>
        <taxon>Euglenophyceae</taxon>
        <taxon>Euglenales</taxon>
        <taxon>Phacaceae</taxon>
        <taxon>Lepocinclis</taxon>
    </lineage>
</organism>
<evidence type="ECO:0000256" key="7">
    <source>
        <dbReference type="ARBA" id="ARBA00022989"/>
    </source>
</evidence>
<comment type="similarity">
    <text evidence="3">Belongs to the Ycf4 family.</text>
</comment>
<keyword evidence="10" id="KW-0150">Chloroplast</keyword>
<dbReference type="InterPro" id="IPR003359">
    <property type="entry name" value="PSI_Ycf4_assembly"/>
</dbReference>
<geneLocation type="chloroplast" evidence="10"/>
<keyword evidence="7 9" id="KW-1133">Transmembrane helix</keyword>
<dbReference type="GeneID" id="38462488"/>
<dbReference type="Pfam" id="PF02392">
    <property type="entry name" value="Ycf4"/>
    <property type="match status" value="1"/>
</dbReference>
<keyword evidence="8 9" id="KW-0472">Membrane</keyword>
<dbReference type="GO" id="GO:0009522">
    <property type="term" value="C:photosystem I"/>
    <property type="evidence" value="ECO:0007669"/>
    <property type="project" value="InterPro"/>
</dbReference>
<name>A0A3G3LLG6_9EUGL</name>
<dbReference type="GO" id="GO:0015979">
    <property type="term" value="P:photosynthesis"/>
    <property type="evidence" value="ECO:0007669"/>
    <property type="project" value="UniProtKB-KW"/>
</dbReference>
<reference evidence="10" key="1">
    <citation type="journal article" date="2018" name="Sci. Rep.">
        <title>Dynamic evolution of inverted repeats in Euglenophyta plastid genomes.</title>
        <authorList>
            <person name="Karnkowska A."/>
            <person name="Bennett M.S."/>
            <person name="Triemer R.E."/>
        </authorList>
    </citation>
    <scope>NUCLEOTIDE SEQUENCE</scope>
</reference>
<evidence type="ECO:0000256" key="9">
    <source>
        <dbReference type="SAM" id="Phobius"/>
    </source>
</evidence>
<feature type="transmembrane region" description="Helical" evidence="9">
    <location>
        <begin position="62"/>
        <end position="83"/>
    </location>
</feature>
<keyword evidence="10" id="KW-0934">Plastid</keyword>
<evidence type="ECO:0000256" key="4">
    <source>
        <dbReference type="ARBA" id="ARBA00015395"/>
    </source>
</evidence>
<evidence type="ECO:0000256" key="6">
    <source>
        <dbReference type="ARBA" id="ARBA00022692"/>
    </source>
</evidence>
<dbReference type="EMBL" id="MH898671">
    <property type="protein sequence ID" value="AYQ93550.1"/>
    <property type="molecule type" value="Genomic_DNA"/>
</dbReference>
<dbReference type="RefSeq" id="YP_009541028.1">
    <property type="nucleotide sequence ID" value="NC_039970.1"/>
</dbReference>
<evidence type="ECO:0000256" key="8">
    <source>
        <dbReference type="ARBA" id="ARBA00023136"/>
    </source>
</evidence>
<protein>
    <recommendedName>
        <fullName evidence="4">Photosystem I assembly protein Ycf4</fullName>
    </recommendedName>
</protein>
<comment type="subcellular location">
    <subcellularLocation>
        <location evidence="2">Membrane</location>
        <topology evidence="2">Multi-pass membrane protein</topology>
    </subcellularLocation>
</comment>
<accession>A0A3G3LLG6</accession>
<dbReference type="AlphaFoldDB" id="A0A3G3LLG6"/>
<evidence type="ECO:0000256" key="1">
    <source>
        <dbReference type="ARBA" id="ARBA00002862"/>
    </source>
</evidence>
<proteinExistence type="inferred from homology"/>
<comment type="function">
    <text evidence="1">Seems to be required for the assembly of the photosystem I complex.</text>
</comment>
<evidence type="ECO:0000256" key="3">
    <source>
        <dbReference type="ARBA" id="ARBA00008198"/>
    </source>
</evidence>
<keyword evidence="6 9" id="KW-0812">Transmembrane</keyword>